<keyword evidence="1" id="KW-0975">Bacterial flagellum</keyword>
<sequence>METNPHILTLKMFSAREYNINVSSISVFLFHGGIRTLALRIFNNLVSYSAQRLLGENNNKLSQVFSRISSGQRIQKSSDDSAGLMTSEALRSDVRTLRQGVRNLNEGISLLNVVDGAINEEVSILIRMRELSQQSATGTIGATERQSTNLEFSAMRTELNRISKTTEYNGIKLLDGSLSSTASNQISIQFGLDSKDDNNININRAVNVTSLTALSLNLNALSIATQDGAVKANEELQVTMNRLNKISGRLGSTHNRLERSLNNTLTSAENLTAAGSTISDADMASEFAHLTKQQILVQSSSSMIGQANLFPQGVIQLLPS</sequence>
<evidence type="ECO:0000313" key="4">
    <source>
        <dbReference type="EMBL" id="SUZ99620.1"/>
    </source>
</evidence>
<feature type="domain" description="Flagellin C-terminal" evidence="3">
    <location>
        <begin position="239"/>
        <end position="318"/>
    </location>
</feature>
<dbReference type="PANTHER" id="PTHR42792:SF2">
    <property type="entry name" value="FLAGELLIN"/>
    <property type="match status" value="1"/>
</dbReference>
<dbReference type="GO" id="GO:0005198">
    <property type="term" value="F:structural molecule activity"/>
    <property type="evidence" value="ECO:0007669"/>
    <property type="project" value="InterPro"/>
</dbReference>
<dbReference type="PANTHER" id="PTHR42792">
    <property type="entry name" value="FLAGELLIN"/>
    <property type="match status" value="1"/>
</dbReference>
<proteinExistence type="predicted"/>
<dbReference type="Gene3D" id="1.20.1330.10">
    <property type="entry name" value="f41 fragment of flagellin, N-terminal domain"/>
    <property type="match status" value="1"/>
</dbReference>
<evidence type="ECO:0000259" key="3">
    <source>
        <dbReference type="Pfam" id="PF00700"/>
    </source>
</evidence>
<protein>
    <recommendedName>
        <fullName evidence="5">Flagellin</fullName>
    </recommendedName>
</protein>
<evidence type="ECO:0000259" key="2">
    <source>
        <dbReference type="Pfam" id="PF00669"/>
    </source>
</evidence>
<dbReference type="Pfam" id="PF00700">
    <property type="entry name" value="Flagellin_C"/>
    <property type="match status" value="1"/>
</dbReference>
<accession>A0A381S6E0</accession>
<dbReference type="AlphaFoldDB" id="A0A381S6E0"/>
<dbReference type="Pfam" id="PF00669">
    <property type="entry name" value="Flagellin_N"/>
    <property type="match status" value="1"/>
</dbReference>
<evidence type="ECO:0008006" key="5">
    <source>
        <dbReference type="Google" id="ProtNLM"/>
    </source>
</evidence>
<dbReference type="GO" id="GO:0009288">
    <property type="term" value="C:bacterial-type flagellum"/>
    <property type="evidence" value="ECO:0007669"/>
    <property type="project" value="InterPro"/>
</dbReference>
<dbReference type="InterPro" id="IPR042187">
    <property type="entry name" value="Flagellin_C_sub2"/>
</dbReference>
<reference evidence="4" key="1">
    <citation type="submission" date="2018-05" db="EMBL/GenBank/DDBJ databases">
        <authorList>
            <person name="Lanie J.A."/>
            <person name="Ng W.-L."/>
            <person name="Kazmierczak K.M."/>
            <person name="Andrzejewski T.M."/>
            <person name="Davidsen T.M."/>
            <person name="Wayne K.J."/>
            <person name="Tettelin H."/>
            <person name="Glass J.I."/>
            <person name="Rusch D."/>
            <person name="Podicherti R."/>
            <person name="Tsui H.-C.T."/>
            <person name="Winkler M.E."/>
        </authorList>
    </citation>
    <scope>NUCLEOTIDE SEQUENCE</scope>
</reference>
<dbReference type="InterPro" id="IPR001492">
    <property type="entry name" value="Flagellin"/>
</dbReference>
<organism evidence="4">
    <name type="scientific">marine metagenome</name>
    <dbReference type="NCBI Taxonomy" id="408172"/>
    <lineage>
        <taxon>unclassified sequences</taxon>
        <taxon>metagenomes</taxon>
        <taxon>ecological metagenomes</taxon>
    </lineage>
</organism>
<dbReference type="Gene3D" id="6.10.10.10">
    <property type="entry name" value="Flagellar export chaperone, C-terminal domain"/>
    <property type="match status" value="1"/>
</dbReference>
<evidence type="ECO:0000256" key="1">
    <source>
        <dbReference type="ARBA" id="ARBA00023143"/>
    </source>
</evidence>
<dbReference type="InterPro" id="IPR046358">
    <property type="entry name" value="Flagellin_C"/>
</dbReference>
<dbReference type="InterPro" id="IPR001029">
    <property type="entry name" value="Flagellin_N"/>
</dbReference>
<dbReference type="SUPFAM" id="SSF64518">
    <property type="entry name" value="Phase 1 flagellin"/>
    <property type="match status" value="1"/>
</dbReference>
<feature type="domain" description="Flagellin N-terminal" evidence="2">
    <location>
        <begin position="43"/>
        <end position="177"/>
    </location>
</feature>
<dbReference type="EMBL" id="UINC01002721">
    <property type="protein sequence ID" value="SUZ99620.1"/>
    <property type="molecule type" value="Genomic_DNA"/>
</dbReference>
<gene>
    <name evidence="4" type="ORF">METZ01_LOCUS52474</name>
</gene>
<dbReference type="PRINTS" id="PR00207">
    <property type="entry name" value="FLAGELLIN"/>
</dbReference>
<name>A0A381S6E0_9ZZZZ</name>